<evidence type="ECO:0000313" key="3">
    <source>
        <dbReference type="Proteomes" id="UP001499895"/>
    </source>
</evidence>
<comment type="caution">
    <text evidence="2">The sequence shown here is derived from an EMBL/GenBank/DDBJ whole genome shotgun (WGS) entry which is preliminary data.</text>
</comment>
<dbReference type="RefSeq" id="WP_344089334.1">
    <property type="nucleotide sequence ID" value="NZ_BAAAHB010000017.1"/>
</dbReference>
<sequence length="176" mass="19995">MSLNEPGFDELLAACRHSAVHLEMRDEYGVGDEAEDFENWQRTGRRDVDPASPYWTPWVELIRSTVARGVVVRRARVVSEPVTDYIRYEHAGTVVNLHAGEQVRWLPRRHASDIALPGNDCWVFDGETVLFNHFTGAGDWSPPGWEVRSEAAVAHLAATAFEAVWERGVPHEKYWV</sequence>
<feature type="domain" description="DUF6879" evidence="1">
    <location>
        <begin position="8"/>
        <end position="175"/>
    </location>
</feature>
<keyword evidence="3" id="KW-1185">Reference proteome</keyword>
<protein>
    <recommendedName>
        <fullName evidence="1">DUF6879 domain-containing protein</fullName>
    </recommendedName>
</protein>
<dbReference type="InterPro" id="IPR049244">
    <property type="entry name" value="DUF6879"/>
</dbReference>
<evidence type="ECO:0000259" key="1">
    <source>
        <dbReference type="Pfam" id="PF21806"/>
    </source>
</evidence>
<dbReference type="Pfam" id="PF21806">
    <property type="entry name" value="DUF6879"/>
    <property type="match status" value="1"/>
</dbReference>
<name>A0ABN0ZU23_9ACTN</name>
<dbReference type="EMBL" id="BAAAHB010000017">
    <property type="protein sequence ID" value="GAA0459064.1"/>
    <property type="molecule type" value="Genomic_DNA"/>
</dbReference>
<gene>
    <name evidence="2" type="ORF">GCM10009544_22040</name>
</gene>
<proteinExistence type="predicted"/>
<evidence type="ECO:0000313" key="2">
    <source>
        <dbReference type="EMBL" id="GAA0459064.1"/>
    </source>
</evidence>
<accession>A0ABN0ZU23</accession>
<reference evidence="2 3" key="1">
    <citation type="journal article" date="2019" name="Int. J. Syst. Evol. Microbiol.">
        <title>The Global Catalogue of Microorganisms (GCM) 10K type strain sequencing project: providing services to taxonomists for standard genome sequencing and annotation.</title>
        <authorList>
            <consortium name="The Broad Institute Genomics Platform"/>
            <consortium name="The Broad Institute Genome Sequencing Center for Infectious Disease"/>
            <person name="Wu L."/>
            <person name="Ma J."/>
        </authorList>
    </citation>
    <scope>NUCLEOTIDE SEQUENCE [LARGE SCALE GENOMIC DNA]</scope>
    <source>
        <strain evidence="2 3">JCM 10649</strain>
    </source>
</reference>
<organism evidence="2 3">
    <name type="scientific">Streptomyces stramineus</name>
    <dbReference type="NCBI Taxonomy" id="173861"/>
    <lineage>
        <taxon>Bacteria</taxon>
        <taxon>Bacillati</taxon>
        <taxon>Actinomycetota</taxon>
        <taxon>Actinomycetes</taxon>
        <taxon>Kitasatosporales</taxon>
        <taxon>Streptomycetaceae</taxon>
        <taxon>Streptomyces</taxon>
    </lineage>
</organism>
<dbReference type="Proteomes" id="UP001499895">
    <property type="component" value="Unassembled WGS sequence"/>
</dbReference>